<dbReference type="GO" id="GO:0004674">
    <property type="term" value="F:protein serine/threonine kinase activity"/>
    <property type="evidence" value="ECO:0007669"/>
    <property type="project" value="UniProtKB-KW"/>
</dbReference>
<dbReference type="SUPFAM" id="SSF56112">
    <property type="entry name" value="Protein kinase-like (PK-like)"/>
    <property type="match status" value="1"/>
</dbReference>
<evidence type="ECO:0000256" key="4">
    <source>
        <dbReference type="ARBA" id="ARBA00022777"/>
    </source>
</evidence>
<dbReference type="GO" id="GO:0005524">
    <property type="term" value="F:ATP binding"/>
    <property type="evidence" value="ECO:0007669"/>
    <property type="project" value="UniProtKB-KW"/>
</dbReference>
<keyword evidence="5" id="KW-0067">ATP-binding</keyword>
<evidence type="ECO:0000259" key="6">
    <source>
        <dbReference type="PROSITE" id="PS50011"/>
    </source>
</evidence>
<dbReference type="InterPro" id="IPR000719">
    <property type="entry name" value="Prot_kinase_dom"/>
</dbReference>
<dbReference type="Gene3D" id="3.30.200.20">
    <property type="entry name" value="Phosphorylase Kinase, domain 1"/>
    <property type="match status" value="1"/>
</dbReference>
<sequence length="388" mass="44560">MDTKPFEPEKFLGNGCLGFVYSVISQHQHDRNKLYALKRFSMERPTALIYALKEYNALKKLSLDSDPSPFVPKLFYAFTIDVSPVLVLNQASGITLYDIIDIHGPLKIQHARFYLSEVMCGLKYLHYRNIVHMECKPDNILISQLGHVILSDFDRSYDLSNKIPNDHDFLVAHYYAAPEIACKMMITPQADVWTLGVLMTDLIGKKIRSGGDKGKSVLSKAMGGTWNIKRFSRLSEDLRDFFNKVFTYSYVLRPNISEVQKLTFFKNVNWEDVESLYCKPPFSGQQLKVVSRKLDIHFDPYDTGLLGTLYDKRVPIVVNGRLQYEYDNNGDPYVVMIEPQISRATEIGYTPANAINNLRKFNFIHPSLNCYRLLSDGKITNKYTVDQD</sequence>
<feature type="domain" description="Protein kinase" evidence="6">
    <location>
        <begin position="6"/>
        <end position="265"/>
    </location>
</feature>
<dbReference type="Pfam" id="PF00069">
    <property type="entry name" value="Pkinase"/>
    <property type="match status" value="1"/>
</dbReference>
<dbReference type="OrthoDB" id="2570713at2759"/>
<dbReference type="Gene3D" id="1.10.510.10">
    <property type="entry name" value="Transferase(Phosphotransferase) domain 1"/>
    <property type="match status" value="1"/>
</dbReference>
<organism evidence="9">
    <name type="scientific">Hymenolepis diminuta</name>
    <name type="common">Rat tapeworm</name>
    <dbReference type="NCBI Taxonomy" id="6216"/>
    <lineage>
        <taxon>Eukaryota</taxon>
        <taxon>Metazoa</taxon>
        <taxon>Spiralia</taxon>
        <taxon>Lophotrochozoa</taxon>
        <taxon>Platyhelminthes</taxon>
        <taxon>Cestoda</taxon>
        <taxon>Eucestoda</taxon>
        <taxon>Cyclophyllidea</taxon>
        <taxon>Hymenolepididae</taxon>
        <taxon>Hymenolepis</taxon>
    </lineage>
</organism>
<dbReference type="Proteomes" id="UP000274504">
    <property type="component" value="Unassembled WGS sequence"/>
</dbReference>
<dbReference type="CDD" id="cd00180">
    <property type="entry name" value="PKc"/>
    <property type="match status" value="1"/>
</dbReference>
<dbReference type="InterPro" id="IPR011009">
    <property type="entry name" value="Kinase-like_dom_sf"/>
</dbReference>
<dbReference type="AlphaFoldDB" id="A0A0R3SGT2"/>
<proteinExistence type="predicted"/>
<reference evidence="9" key="1">
    <citation type="submission" date="2017-02" db="UniProtKB">
        <authorList>
            <consortium name="WormBaseParasite"/>
        </authorList>
    </citation>
    <scope>IDENTIFICATION</scope>
</reference>
<keyword evidence="3" id="KW-0547">Nucleotide-binding</keyword>
<evidence type="ECO:0000313" key="9">
    <source>
        <dbReference type="WBParaSite" id="HDID_0000413201-mRNA-1"/>
    </source>
</evidence>
<evidence type="ECO:0000256" key="5">
    <source>
        <dbReference type="ARBA" id="ARBA00022840"/>
    </source>
</evidence>
<evidence type="ECO:0000256" key="2">
    <source>
        <dbReference type="ARBA" id="ARBA00022679"/>
    </source>
</evidence>
<evidence type="ECO:0000256" key="3">
    <source>
        <dbReference type="ARBA" id="ARBA00022741"/>
    </source>
</evidence>
<keyword evidence="2" id="KW-0808">Transferase</keyword>
<accession>A0A0R3SGT2</accession>
<dbReference type="WBParaSite" id="HDID_0000413201-mRNA-1">
    <property type="protein sequence ID" value="HDID_0000413201-mRNA-1"/>
    <property type="gene ID" value="HDID_0000413201"/>
</dbReference>
<keyword evidence="1" id="KW-0723">Serine/threonine-protein kinase</keyword>
<gene>
    <name evidence="7" type="ORF">HDID_LOCUS4130</name>
</gene>
<dbReference type="PROSITE" id="PS50011">
    <property type="entry name" value="PROTEIN_KINASE_DOM"/>
    <property type="match status" value="1"/>
</dbReference>
<keyword evidence="4" id="KW-0418">Kinase</keyword>
<reference evidence="7 8" key="2">
    <citation type="submission" date="2018-11" db="EMBL/GenBank/DDBJ databases">
        <authorList>
            <consortium name="Pathogen Informatics"/>
        </authorList>
    </citation>
    <scope>NUCLEOTIDE SEQUENCE [LARGE SCALE GENOMIC DNA]</scope>
</reference>
<name>A0A0R3SGT2_HYMDI</name>
<protein>
    <submittedName>
        <fullName evidence="9">Protein kinase domain-containing protein</fullName>
    </submittedName>
</protein>
<dbReference type="PANTHER" id="PTHR24351">
    <property type="entry name" value="RIBOSOMAL PROTEIN S6 KINASE"/>
    <property type="match status" value="1"/>
</dbReference>
<dbReference type="STRING" id="6216.A0A0R3SGT2"/>
<dbReference type="EMBL" id="UYSG01001460">
    <property type="protein sequence ID" value="VDL44273.1"/>
    <property type="molecule type" value="Genomic_DNA"/>
</dbReference>
<evidence type="ECO:0000313" key="7">
    <source>
        <dbReference type="EMBL" id="VDL44273.1"/>
    </source>
</evidence>
<evidence type="ECO:0000313" key="8">
    <source>
        <dbReference type="Proteomes" id="UP000274504"/>
    </source>
</evidence>
<evidence type="ECO:0000256" key="1">
    <source>
        <dbReference type="ARBA" id="ARBA00022527"/>
    </source>
</evidence>